<evidence type="ECO:0000313" key="3">
    <source>
        <dbReference type="Proteomes" id="UP000286246"/>
    </source>
</evidence>
<dbReference type="Proteomes" id="UP000286246">
    <property type="component" value="Unassembled WGS sequence"/>
</dbReference>
<protein>
    <submittedName>
        <fullName evidence="2">Helix-turn-helix protein</fullName>
    </submittedName>
</protein>
<dbReference type="EMBL" id="RAPY01000001">
    <property type="protein sequence ID" value="RKE55373.1"/>
    <property type="molecule type" value="Genomic_DNA"/>
</dbReference>
<proteinExistence type="predicted"/>
<keyword evidence="3" id="KW-1185">Reference proteome</keyword>
<evidence type="ECO:0000313" key="2">
    <source>
        <dbReference type="EMBL" id="RKE55373.1"/>
    </source>
</evidence>
<dbReference type="InterPro" id="IPR041657">
    <property type="entry name" value="HTH_17"/>
</dbReference>
<reference evidence="2 3" key="1">
    <citation type="submission" date="2018-09" db="EMBL/GenBank/DDBJ databases">
        <title>Genomic Encyclopedia of Type Strains, Phase III (KMG-III): the genomes of soil and plant-associated and newly described type strains.</title>
        <authorList>
            <person name="Whitman W."/>
        </authorList>
    </citation>
    <scope>NUCLEOTIDE SEQUENCE [LARGE SCALE GENOMIC DNA]</scope>
    <source>
        <strain evidence="2 3">CECT 7938</strain>
    </source>
</reference>
<evidence type="ECO:0000259" key="1">
    <source>
        <dbReference type="Pfam" id="PF12728"/>
    </source>
</evidence>
<gene>
    <name evidence="2" type="ORF">DFQ12_0204</name>
</gene>
<accession>A0A420BF99</accession>
<dbReference type="AlphaFoldDB" id="A0A420BF99"/>
<dbReference type="Pfam" id="PF12728">
    <property type="entry name" value="HTH_17"/>
    <property type="match status" value="1"/>
</dbReference>
<name>A0A420BF99_SPHD1</name>
<dbReference type="RefSeq" id="WP_167457160.1">
    <property type="nucleotide sequence ID" value="NZ_RAPY01000001.1"/>
</dbReference>
<sequence>MDVLFNAVVMGPLYNAHCAKRLVSATSMSNCMVMLHLMNRICDLLEVISSLLQAILKYITEEMNKVPAGTVEIPAELEHMLDIAHVLDKLGISESKYYRLVREGKLRPRKLGKRHYYYPSDLHQQLEESRRKGRI</sequence>
<feature type="domain" description="Helix-turn-helix" evidence="1">
    <location>
        <begin position="80"/>
        <end position="128"/>
    </location>
</feature>
<organism evidence="2 3">
    <name type="scientific">Sphingobacterium detergens</name>
    <dbReference type="NCBI Taxonomy" id="1145106"/>
    <lineage>
        <taxon>Bacteria</taxon>
        <taxon>Pseudomonadati</taxon>
        <taxon>Bacteroidota</taxon>
        <taxon>Sphingobacteriia</taxon>
        <taxon>Sphingobacteriales</taxon>
        <taxon>Sphingobacteriaceae</taxon>
        <taxon>Sphingobacterium</taxon>
    </lineage>
</organism>
<comment type="caution">
    <text evidence="2">The sequence shown here is derived from an EMBL/GenBank/DDBJ whole genome shotgun (WGS) entry which is preliminary data.</text>
</comment>